<dbReference type="InterPro" id="IPR001387">
    <property type="entry name" value="Cro/C1-type_HTH"/>
</dbReference>
<dbReference type="PROSITE" id="PS50943">
    <property type="entry name" value="HTH_CROC1"/>
    <property type="match status" value="1"/>
</dbReference>
<dbReference type="Gene3D" id="1.10.260.40">
    <property type="entry name" value="lambda repressor-like DNA-binding domains"/>
    <property type="match status" value="1"/>
</dbReference>
<sequence>MWQYICQSAICQLAVVKICQLANNTQMANRIRERRKAKGITLEELADRSGLSTSYLSRIETNNRELSLESLIRIARGLGEDPEDLSDEFGIDDIEYAKRLPVGEQPQKGDVGNLLIRAGLGLGSPEGVVPSDEGALYADQVNGYWSFPEAVKAGWRNLSQIYALPVVGDSMEPTLKSGSYVFVDMTHTVPQPEDIYACDYGDGLSIKRLQLIPRTAKIKVISDNDRYEDHVLRRDEVRVYGRVVAWFQWRG</sequence>
<dbReference type="InterPro" id="IPR039418">
    <property type="entry name" value="LexA-like"/>
</dbReference>
<dbReference type="PANTHER" id="PTHR40661">
    <property type="match status" value="1"/>
</dbReference>
<dbReference type="Pfam" id="PF01381">
    <property type="entry name" value="HTH_3"/>
    <property type="match status" value="1"/>
</dbReference>
<feature type="domain" description="HTH cro/C1-type" evidence="6">
    <location>
        <begin position="31"/>
        <end position="85"/>
    </location>
</feature>
<keyword evidence="5" id="KW-0804">Transcription</keyword>
<reference evidence="7 8" key="1">
    <citation type="submission" date="2024-02" db="EMBL/GenBank/DDBJ databases">
        <title>Genome analysis and characterization of Microbaculum marinisediminis sp. nov., isolated from marine sediment.</title>
        <authorList>
            <person name="Du Z.-J."/>
            <person name="Ye Y.-Q."/>
            <person name="Zhang Z.-R."/>
            <person name="Yuan S.-M."/>
            <person name="Zhang X.-Y."/>
        </authorList>
    </citation>
    <scope>NUCLEOTIDE SEQUENCE [LARGE SCALE GENOMIC DNA]</scope>
    <source>
        <strain evidence="7 8">SDUM1044001</strain>
    </source>
</reference>
<accession>A0AAW9RQV2</accession>
<dbReference type="RefSeq" id="WP_340328978.1">
    <property type="nucleotide sequence ID" value="NZ_JAZHOF010000003.1"/>
</dbReference>
<evidence type="ECO:0000256" key="2">
    <source>
        <dbReference type="ARBA" id="ARBA00022801"/>
    </source>
</evidence>
<evidence type="ECO:0000313" key="8">
    <source>
        <dbReference type="Proteomes" id="UP001378188"/>
    </source>
</evidence>
<evidence type="ECO:0000256" key="1">
    <source>
        <dbReference type="ARBA" id="ARBA00022670"/>
    </source>
</evidence>
<dbReference type="CDD" id="cd06529">
    <property type="entry name" value="S24_LexA-like"/>
    <property type="match status" value="1"/>
</dbReference>
<keyword evidence="8" id="KW-1185">Reference proteome</keyword>
<dbReference type="InterPro" id="IPR019756">
    <property type="entry name" value="Pept_S26A_signal_pept_1_Ser-AS"/>
</dbReference>
<dbReference type="InterPro" id="IPR010982">
    <property type="entry name" value="Lambda_DNA-bd_dom_sf"/>
</dbReference>
<comment type="caution">
    <text evidence="7">The sequence shown here is derived from an EMBL/GenBank/DDBJ whole genome shotgun (WGS) entry which is preliminary data.</text>
</comment>
<dbReference type="SUPFAM" id="SSF51306">
    <property type="entry name" value="LexA/Signal peptidase"/>
    <property type="match status" value="1"/>
</dbReference>
<dbReference type="GO" id="GO:0006508">
    <property type="term" value="P:proteolysis"/>
    <property type="evidence" value="ECO:0007669"/>
    <property type="project" value="UniProtKB-KW"/>
</dbReference>
<evidence type="ECO:0000259" key="6">
    <source>
        <dbReference type="PROSITE" id="PS50943"/>
    </source>
</evidence>
<dbReference type="InterPro" id="IPR015927">
    <property type="entry name" value="Peptidase_S24_S26A/B/C"/>
</dbReference>
<dbReference type="GO" id="GO:0016020">
    <property type="term" value="C:membrane"/>
    <property type="evidence" value="ECO:0007669"/>
    <property type="project" value="InterPro"/>
</dbReference>
<proteinExistence type="predicted"/>
<dbReference type="PROSITE" id="PS00501">
    <property type="entry name" value="SPASE_I_1"/>
    <property type="match status" value="1"/>
</dbReference>
<dbReference type="Gene3D" id="2.10.109.10">
    <property type="entry name" value="Umud Fragment, subunit A"/>
    <property type="match status" value="1"/>
</dbReference>
<dbReference type="GO" id="GO:0004252">
    <property type="term" value="F:serine-type endopeptidase activity"/>
    <property type="evidence" value="ECO:0007669"/>
    <property type="project" value="InterPro"/>
</dbReference>
<name>A0AAW9RQV2_9HYPH</name>
<keyword evidence="4" id="KW-0238">DNA-binding</keyword>
<evidence type="ECO:0000256" key="4">
    <source>
        <dbReference type="ARBA" id="ARBA00023125"/>
    </source>
</evidence>
<organism evidence="7 8">
    <name type="scientific">Microbaculum marinum</name>
    <dbReference type="NCBI Taxonomy" id="1764581"/>
    <lineage>
        <taxon>Bacteria</taxon>
        <taxon>Pseudomonadati</taxon>
        <taxon>Pseudomonadota</taxon>
        <taxon>Alphaproteobacteria</taxon>
        <taxon>Hyphomicrobiales</taxon>
        <taxon>Tepidamorphaceae</taxon>
        <taxon>Microbaculum</taxon>
    </lineage>
</organism>
<dbReference type="AlphaFoldDB" id="A0AAW9RQV2"/>
<dbReference type="GO" id="GO:0003677">
    <property type="term" value="F:DNA binding"/>
    <property type="evidence" value="ECO:0007669"/>
    <property type="project" value="UniProtKB-KW"/>
</dbReference>
<dbReference type="CDD" id="cd00093">
    <property type="entry name" value="HTH_XRE"/>
    <property type="match status" value="1"/>
</dbReference>
<evidence type="ECO:0000256" key="5">
    <source>
        <dbReference type="ARBA" id="ARBA00023163"/>
    </source>
</evidence>
<keyword evidence="2" id="KW-0378">Hydrolase</keyword>
<keyword evidence="1" id="KW-0645">Protease</keyword>
<dbReference type="Proteomes" id="UP001378188">
    <property type="component" value="Unassembled WGS sequence"/>
</dbReference>
<dbReference type="InterPro" id="IPR036286">
    <property type="entry name" value="LexA/Signal_pep-like_sf"/>
</dbReference>
<keyword evidence="3" id="KW-0805">Transcription regulation</keyword>
<dbReference type="PANTHER" id="PTHR40661:SF3">
    <property type="entry name" value="FELS-1 PROPHAGE TRANSCRIPTIONAL REGULATOR"/>
    <property type="match status" value="1"/>
</dbReference>
<gene>
    <name evidence="7" type="ORF">V3328_07315</name>
</gene>
<evidence type="ECO:0000256" key="3">
    <source>
        <dbReference type="ARBA" id="ARBA00023015"/>
    </source>
</evidence>
<dbReference type="Pfam" id="PF00717">
    <property type="entry name" value="Peptidase_S24"/>
    <property type="match status" value="1"/>
</dbReference>
<dbReference type="EMBL" id="JAZHOF010000003">
    <property type="protein sequence ID" value="MEJ8571275.1"/>
    <property type="molecule type" value="Genomic_DNA"/>
</dbReference>
<evidence type="ECO:0000313" key="7">
    <source>
        <dbReference type="EMBL" id="MEJ8571275.1"/>
    </source>
</evidence>
<dbReference type="SMART" id="SM00530">
    <property type="entry name" value="HTH_XRE"/>
    <property type="match status" value="1"/>
</dbReference>
<protein>
    <submittedName>
        <fullName evidence="7">S24 family peptidase</fullName>
    </submittedName>
</protein>
<dbReference type="SUPFAM" id="SSF47413">
    <property type="entry name" value="lambda repressor-like DNA-binding domains"/>
    <property type="match status" value="1"/>
</dbReference>